<reference evidence="2" key="1">
    <citation type="submission" date="2019-12" db="EMBL/GenBank/DDBJ databases">
        <authorList>
            <person name="Cremers G."/>
        </authorList>
    </citation>
    <scope>NUCLEOTIDE SEQUENCE</scope>
    <source>
        <strain evidence="2">Vvax</strain>
    </source>
</reference>
<evidence type="ECO:0000259" key="1">
    <source>
        <dbReference type="Pfam" id="PF22262"/>
    </source>
</evidence>
<dbReference type="RefSeq" id="WP_339091105.1">
    <property type="nucleotide sequence ID" value="NZ_LR743507.1"/>
</dbReference>
<dbReference type="EMBL" id="LR743507">
    <property type="protein sequence ID" value="CAA2105992.1"/>
    <property type="molecule type" value="Genomic_DNA"/>
</dbReference>
<organism evidence="2">
    <name type="scientific">Variovorax paradoxus</name>
    <dbReference type="NCBI Taxonomy" id="34073"/>
    <lineage>
        <taxon>Bacteria</taxon>
        <taxon>Pseudomonadati</taxon>
        <taxon>Pseudomonadota</taxon>
        <taxon>Betaproteobacteria</taxon>
        <taxon>Burkholderiales</taxon>
        <taxon>Comamonadaceae</taxon>
        <taxon>Variovorax</taxon>
    </lineage>
</organism>
<accession>A0A679JI99</accession>
<dbReference type="AlphaFoldDB" id="A0A679JI99"/>
<evidence type="ECO:0000313" key="2">
    <source>
        <dbReference type="EMBL" id="CAA2105992.1"/>
    </source>
</evidence>
<dbReference type="Pfam" id="PF22262">
    <property type="entry name" value="DUF6950"/>
    <property type="match status" value="1"/>
</dbReference>
<gene>
    <name evidence="2" type="ORF">VVAX_03527</name>
</gene>
<sequence length="131" mass="13251">MRLPNWQSRFSDFGKARASMPFSWGSNDCCTFAAAAVQALTGVNPMAGVPVYDSALAAARLIEEGGGLHALATSLLGPPVAPTMAAVGDVVLVLNDGREALGVCNGTCVAGAGPEGTVFIGMDAALAAWKI</sequence>
<proteinExistence type="predicted"/>
<protein>
    <recommendedName>
        <fullName evidence="1">DUF6950 domain-containing protein</fullName>
    </recommendedName>
</protein>
<dbReference type="InterPro" id="IPR053802">
    <property type="entry name" value="DUF6950"/>
</dbReference>
<feature type="domain" description="DUF6950" evidence="1">
    <location>
        <begin position="1"/>
        <end position="131"/>
    </location>
</feature>
<name>A0A679JI99_VARPD</name>